<dbReference type="InterPro" id="IPR005467">
    <property type="entry name" value="His_kinase_dom"/>
</dbReference>
<comment type="caution">
    <text evidence="12">The sequence shown here is derived from an EMBL/GenBank/DDBJ whole genome shotgun (WGS) entry which is preliminary data.</text>
</comment>
<evidence type="ECO:0000256" key="4">
    <source>
        <dbReference type="ARBA" id="ARBA00022553"/>
    </source>
</evidence>
<dbReference type="EC" id="2.7.13.3" evidence="3"/>
<dbReference type="InterPro" id="IPR050428">
    <property type="entry name" value="TCS_sensor_his_kinase"/>
</dbReference>
<evidence type="ECO:0000256" key="10">
    <source>
        <dbReference type="SAM" id="Phobius"/>
    </source>
</evidence>
<accession>A0A495LZ97</accession>
<evidence type="ECO:0000256" key="1">
    <source>
        <dbReference type="ARBA" id="ARBA00000085"/>
    </source>
</evidence>
<dbReference type="Gene3D" id="1.10.287.130">
    <property type="match status" value="1"/>
</dbReference>
<dbReference type="InterPro" id="IPR003661">
    <property type="entry name" value="HisK_dim/P_dom"/>
</dbReference>
<dbReference type="Gene3D" id="3.30.565.10">
    <property type="entry name" value="Histidine kinase-like ATPase, C-terminal domain"/>
    <property type="match status" value="1"/>
</dbReference>
<dbReference type="PRINTS" id="PR00344">
    <property type="entry name" value="BCTRLSENSOR"/>
</dbReference>
<dbReference type="EMBL" id="RBLC01000005">
    <property type="protein sequence ID" value="RKS19077.1"/>
    <property type="molecule type" value="Genomic_DNA"/>
</dbReference>
<dbReference type="SUPFAM" id="SSF47384">
    <property type="entry name" value="Homodimeric domain of signal transducing histidine kinase"/>
    <property type="match status" value="1"/>
</dbReference>
<comment type="subcellular location">
    <subcellularLocation>
        <location evidence="2">Membrane</location>
    </subcellularLocation>
</comment>
<dbReference type="RefSeq" id="WP_245982606.1">
    <property type="nucleotide sequence ID" value="NZ_RBLC01000005.1"/>
</dbReference>
<evidence type="ECO:0000256" key="2">
    <source>
        <dbReference type="ARBA" id="ARBA00004370"/>
    </source>
</evidence>
<comment type="catalytic activity">
    <reaction evidence="1">
        <text>ATP + protein L-histidine = ADP + protein N-phospho-L-histidine.</text>
        <dbReference type="EC" id="2.7.13.3"/>
    </reaction>
</comment>
<dbReference type="InterPro" id="IPR003594">
    <property type="entry name" value="HATPase_dom"/>
</dbReference>
<evidence type="ECO:0000313" key="12">
    <source>
        <dbReference type="EMBL" id="RKS19077.1"/>
    </source>
</evidence>
<dbReference type="GO" id="GO:0000155">
    <property type="term" value="F:phosphorelay sensor kinase activity"/>
    <property type="evidence" value="ECO:0007669"/>
    <property type="project" value="InterPro"/>
</dbReference>
<evidence type="ECO:0000256" key="9">
    <source>
        <dbReference type="ARBA" id="ARBA00023136"/>
    </source>
</evidence>
<keyword evidence="9 10" id="KW-0472">Membrane</keyword>
<dbReference type="CDD" id="cd00082">
    <property type="entry name" value="HisKA"/>
    <property type="match status" value="1"/>
</dbReference>
<evidence type="ECO:0000259" key="11">
    <source>
        <dbReference type="PROSITE" id="PS50109"/>
    </source>
</evidence>
<dbReference type="AlphaFoldDB" id="A0A495LZ97"/>
<dbReference type="GO" id="GO:0005886">
    <property type="term" value="C:plasma membrane"/>
    <property type="evidence" value="ECO:0007669"/>
    <property type="project" value="TreeGrafter"/>
</dbReference>
<evidence type="ECO:0000256" key="3">
    <source>
        <dbReference type="ARBA" id="ARBA00012438"/>
    </source>
</evidence>
<dbReference type="PROSITE" id="PS50109">
    <property type="entry name" value="HIS_KIN"/>
    <property type="match status" value="1"/>
</dbReference>
<evidence type="ECO:0000313" key="13">
    <source>
        <dbReference type="Proteomes" id="UP000277579"/>
    </source>
</evidence>
<keyword evidence="7 12" id="KW-0418">Kinase</keyword>
<protein>
    <recommendedName>
        <fullName evidence="3">histidine kinase</fullName>
        <ecNumber evidence="3">2.7.13.3</ecNumber>
    </recommendedName>
</protein>
<gene>
    <name evidence="12" type="ORF">CLV94_3028</name>
</gene>
<feature type="transmembrane region" description="Helical" evidence="10">
    <location>
        <begin position="12"/>
        <end position="30"/>
    </location>
</feature>
<keyword evidence="13" id="KW-1185">Reference proteome</keyword>
<dbReference type="InterPro" id="IPR004358">
    <property type="entry name" value="Sig_transdc_His_kin-like_C"/>
</dbReference>
<reference evidence="12 13" key="1">
    <citation type="submission" date="2018-10" db="EMBL/GenBank/DDBJ databases">
        <title>Genomic Encyclopedia of Archaeal and Bacterial Type Strains, Phase II (KMG-II): from individual species to whole genera.</title>
        <authorList>
            <person name="Goeker M."/>
        </authorList>
    </citation>
    <scope>NUCLEOTIDE SEQUENCE [LARGE SCALE GENOMIC DNA]</scope>
    <source>
        <strain evidence="12 13">DSM 29537</strain>
    </source>
</reference>
<dbReference type="Pfam" id="PF00512">
    <property type="entry name" value="HisKA"/>
    <property type="match status" value="1"/>
</dbReference>
<dbReference type="PANTHER" id="PTHR45436">
    <property type="entry name" value="SENSOR HISTIDINE KINASE YKOH"/>
    <property type="match status" value="1"/>
</dbReference>
<proteinExistence type="predicted"/>
<dbReference type="InterPro" id="IPR036890">
    <property type="entry name" value="HATPase_C_sf"/>
</dbReference>
<dbReference type="SMART" id="SM00388">
    <property type="entry name" value="HisKA"/>
    <property type="match status" value="1"/>
</dbReference>
<dbReference type="SMART" id="SM00387">
    <property type="entry name" value="HATPase_c"/>
    <property type="match status" value="1"/>
</dbReference>
<dbReference type="Pfam" id="PF02518">
    <property type="entry name" value="HATPase_c"/>
    <property type="match status" value="1"/>
</dbReference>
<sequence length="440" mass="51015">MKLKHKISIFSAVIRLLLLAIMWFTLSFVIKKVAYKNIESSMIEKRDKFVKNLNTSEINAFIERNDSTELYVSFSNLHSEFLQLYRSKAKAAKQKDYFVDEPRVVEKEQNEYRVLYHHFTYKNTDYVLEIGERLSEVNELLEKFHLVILLLLTVTLILSHFAQSFFIDYLLRPFQKIIDKKINLINEPELFDHSKVHTTTSDFILLDNGLNEMMNRIQEQFKKEKQFIANVSHELLTPISILQNRLENLLNNESINDEGIDKIAVSLRNLDTLKRIINNLLLISRIENNQYSNFEAIDFAVLISDLLRDLEDRIEIKQLQVSSTIQHHFLFEGNKTLLHILFYNILFNAIKFTPDGGSVSISDSFQNDRYAIAISDTGKGMTEAQLSQIFNRFMKINLEDEGQGLGLAIVSSIATLHKIEIQVVSEVGIGTTFTLYFPKS</sequence>
<name>A0A495LZ97_9FLAO</name>
<dbReference type="Proteomes" id="UP000277579">
    <property type="component" value="Unassembled WGS sequence"/>
</dbReference>
<dbReference type="InterPro" id="IPR036097">
    <property type="entry name" value="HisK_dim/P_sf"/>
</dbReference>
<evidence type="ECO:0000256" key="7">
    <source>
        <dbReference type="ARBA" id="ARBA00022777"/>
    </source>
</evidence>
<dbReference type="PANTHER" id="PTHR45436:SF5">
    <property type="entry name" value="SENSOR HISTIDINE KINASE TRCS"/>
    <property type="match status" value="1"/>
</dbReference>
<organism evidence="12 13">
    <name type="scientific">Flavobacterium endophyticum</name>
    <dbReference type="NCBI Taxonomy" id="1540163"/>
    <lineage>
        <taxon>Bacteria</taxon>
        <taxon>Pseudomonadati</taxon>
        <taxon>Bacteroidota</taxon>
        <taxon>Flavobacteriia</taxon>
        <taxon>Flavobacteriales</taxon>
        <taxon>Flavobacteriaceae</taxon>
        <taxon>Flavobacterium</taxon>
    </lineage>
</organism>
<dbReference type="SUPFAM" id="SSF55874">
    <property type="entry name" value="ATPase domain of HSP90 chaperone/DNA topoisomerase II/histidine kinase"/>
    <property type="match status" value="1"/>
</dbReference>
<keyword evidence="4" id="KW-0597">Phosphoprotein</keyword>
<evidence type="ECO:0000256" key="5">
    <source>
        <dbReference type="ARBA" id="ARBA00022679"/>
    </source>
</evidence>
<keyword evidence="6 10" id="KW-0812">Transmembrane</keyword>
<keyword evidence="8 10" id="KW-1133">Transmembrane helix</keyword>
<evidence type="ECO:0000256" key="6">
    <source>
        <dbReference type="ARBA" id="ARBA00022692"/>
    </source>
</evidence>
<feature type="domain" description="Histidine kinase" evidence="11">
    <location>
        <begin position="230"/>
        <end position="440"/>
    </location>
</feature>
<keyword evidence="5" id="KW-0808">Transferase</keyword>
<evidence type="ECO:0000256" key="8">
    <source>
        <dbReference type="ARBA" id="ARBA00022989"/>
    </source>
</evidence>